<proteinExistence type="inferred from homology"/>
<dbReference type="SUPFAM" id="SSF101790">
    <property type="entry name" value="Aminomethyltransferase beta-barrel domain"/>
    <property type="match status" value="1"/>
</dbReference>
<feature type="domain" description="FAD dependent oxidoreductase central" evidence="6">
    <location>
        <begin position="367"/>
        <end position="420"/>
    </location>
</feature>
<dbReference type="GO" id="GO:0047865">
    <property type="term" value="F:dimethylglycine dehydrogenase activity"/>
    <property type="evidence" value="ECO:0007669"/>
    <property type="project" value="TreeGrafter"/>
</dbReference>
<dbReference type="Gene3D" id="3.50.50.60">
    <property type="entry name" value="FAD/NAD(P)-binding domain"/>
    <property type="match status" value="1"/>
</dbReference>
<dbReference type="Pfam" id="PF16350">
    <property type="entry name" value="FAO_M"/>
    <property type="match status" value="1"/>
</dbReference>
<evidence type="ECO:0000259" key="3">
    <source>
        <dbReference type="Pfam" id="PF01266"/>
    </source>
</evidence>
<dbReference type="InterPro" id="IPR006076">
    <property type="entry name" value="FAD-dep_OxRdtase"/>
</dbReference>
<name>A0A239JTZ7_9RHOB</name>
<organism evidence="7 8">
    <name type="scientific">Tropicimonas sediminicola</name>
    <dbReference type="NCBI Taxonomy" id="1031541"/>
    <lineage>
        <taxon>Bacteria</taxon>
        <taxon>Pseudomonadati</taxon>
        <taxon>Pseudomonadota</taxon>
        <taxon>Alphaproteobacteria</taxon>
        <taxon>Rhodobacterales</taxon>
        <taxon>Roseobacteraceae</taxon>
        <taxon>Tropicimonas</taxon>
    </lineage>
</organism>
<keyword evidence="8" id="KW-1185">Reference proteome</keyword>
<feature type="domain" description="FAD dependent oxidoreductase" evidence="3">
    <location>
        <begin position="7"/>
        <end position="364"/>
    </location>
</feature>
<dbReference type="OrthoDB" id="7156675at2"/>
<dbReference type="Gene3D" id="3.30.70.1400">
    <property type="entry name" value="Aminomethyltransferase beta-barrel domains"/>
    <property type="match status" value="1"/>
</dbReference>
<dbReference type="InterPro" id="IPR032503">
    <property type="entry name" value="FAO_M"/>
</dbReference>
<evidence type="ECO:0000259" key="6">
    <source>
        <dbReference type="Pfam" id="PF16350"/>
    </source>
</evidence>
<dbReference type="RefSeq" id="WP_089234025.1">
    <property type="nucleotide sequence ID" value="NZ_FZOY01000006.1"/>
</dbReference>
<protein>
    <submittedName>
        <fullName evidence="7">Dimethylglycine dehydrogenase</fullName>
    </submittedName>
</protein>
<sequence length="804" mass="88318">MKTTTQVCVIGGGVVGCSVLYHLTKLGWSDVMLVERSELTSGSTWHAAGGFHTLNGDTNMAALQGYTIGLYKELEAITGMSCGLHHVGGITLADTPERFDMLKAERAKHRYMGLDTEILSPSEIKAMAELVNVDGILGGLYDPLDGHLDPSGTTHAYAKAARMAGAEIVTHCMVRETNPRPDGTWEVVTDKGTIHAEHVVNAGGLWAREVGAMAGVYLPLLPMAHQYIVTDDIPEIYNRDGEFPHIIDPGGESYMRQEGRGLCIGFYEKPCEAWSIDGTPWEFGHELLNDQFEKIEDSITFAYARVPVLETAGVKSVIHGPFTFAPDGNPLVGPVPGLRNYWSACAVMAGFSQGGGVGLTLAQWMIHGEPAQNSFALDVARFGKWTTPGYTVPKVVENYQNRFSVSFPNQELPAARPFRTTPMYDIWKGMNAVFGQQYGLEVVNYFAPEGATPYEEPTFRRSNAWEPVRAEVRAVRDAVGINEIHNFGKFSVTGPGARDWLDRIMAGRIPAPGRLALSPMLAPSGRLIGDFTISCLGAEEFQLTASYGSQDFHLRWFEQNAADGVTVRNVSDLRTGFQIAGPKARELLARVTRADVGAEAFRFLDVKRMTVGMADAIVQRVSYTGDLGYEIFVDPMSQRNLWHVLSAAGTDLGLRPFGMRAMMSLRLDKGFGGWLREYSPDYMPAETGLDRFIAWQKTAPFIGRHAAEQTRREGPARRLCTFIVDAEDADVAAYEPIWLDGAVVGFCTSGGYSHYAEKSVAIGFLPTERIRDGLEVEIEILGARRPARLYTEPLFDPDGARMRG</sequence>
<dbReference type="SUPFAM" id="SSF54373">
    <property type="entry name" value="FAD-linked reductases, C-terminal domain"/>
    <property type="match status" value="1"/>
</dbReference>
<dbReference type="InterPro" id="IPR006222">
    <property type="entry name" value="GCVT_N"/>
</dbReference>
<evidence type="ECO:0000259" key="5">
    <source>
        <dbReference type="Pfam" id="PF08669"/>
    </source>
</evidence>
<dbReference type="Gene3D" id="3.30.1360.120">
    <property type="entry name" value="Probable tRNA modification gtpase trme, domain 1"/>
    <property type="match status" value="1"/>
</dbReference>
<evidence type="ECO:0000256" key="1">
    <source>
        <dbReference type="ARBA" id="ARBA00008609"/>
    </source>
</evidence>
<dbReference type="Gene3D" id="2.40.30.110">
    <property type="entry name" value="Aminomethyltransferase beta-barrel domains"/>
    <property type="match status" value="1"/>
</dbReference>
<dbReference type="SUPFAM" id="SSF103025">
    <property type="entry name" value="Folate-binding domain"/>
    <property type="match status" value="1"/>
</dbReference>
<dbReference type="PANTHER" id="PTHR13847">
    <property type="entry name" value="SARCOSINE DEHYDROGENASE-RELATED"/>
    <property type="match status" value="1"/>
</dbReference>
<dbReference type="InterPro" id="IPR029043">
    <property type="entry name" value="GcvT/YgfZ_C"/>
</dbReference>
<dbReference type="Pfam" id="PF01266">
    <property type="entry name" value="DAO"/>
    <property type="match status" value="1"/>
</dbReference>
<gene>
    <name evidence="7" type="ORF">SAMN05421757_10672</name>
</gene>
<dbReference type="Pfam" id="PF01571">
    <property type="entry name" value="GCV_T"/>
    <property type="match status" value="1"/>
</dbReference>
<feature type="domain" description="GCVT N-terminal" evidence="4">
    <location>
        <begin position="423"/>
        <end position="697"/>
    </location>
</feature>
<keyword evidence="2" id="KW-0560">Oxidoreductase</keyword>
<evidence type="ECO:0000256" key="2">
    <source>
        <dbReference type="ARBA" id="ARBA00023002"/>
    </source>
</evidence>
<reference evidence="7 8" key="1">
    <citation type="submission" date="2017-06" db="EMBL/GenBank/DDBJ databases">
        <authorList>
            <person name="Kim H.J."/>
            <person name="Triplett B.A."/>
        </authorList>
    </citation>
    <scope>NUCLEOTIDE SEQUENCE [LARGE SCALE GENOMIC DNA]</scope>
    <source>
        <strain evidence="7 8">DSM 29339</strain>
    </source>
</reference>
<dbReference type="Pfam" id="PF08669">
    <property type="entry name" value="GCV_T_C"/>
    <property type="match status" value="1"/>
</dbReference>
<dbReference type="InterPro" id="IPR027266">
    <property type="entry name" value="TrmE/GcvT-like"/>
</dbReference>
<evidence type="ECO:0000313" key="7">
    <source>
        <dbReference type="EMBL" id="SNT09396.1"/>
    </source>
</evidence>
<dbReference type="InterPro" id="IPR036188">
    <property type="entry name" value="FAD/NAD-bd_sf"/>
</dbReference>
<dbReference type="SUPFAM" id="SSF51905">
    <property type="entry name" value="FAD/NAD(P)-binding domain"/>
    <property type="match status" value="1"/>
</dbReference>
<dbReference type="PROSITE" id="PS51257">
    <property type="entry name" value="PROKAR_LIPOPROTEIN"/>
    <property type="match status" value="1"/>
</dbReference>
<comment type="similarity">
    <text evidence="1">Belongs to the GcvT family.</text>
</comment>
<evidence type="ECO:0000259" key="4">
    <source>
        <dbReference type="Pfam" id="PF01571"/>
    </source>
</evidence>
<dbReference type="EMBL" id="FZOY01000006">
    <property type="protein sequence ID" value="SNT09396.1"/>
    <property type="molecule type" value="Genomic_DNA"/>
</dbReference>
<dbReference type="GO" id="GO:0005737">
    <property type="term" value="C:cytoplasm"/>
    <property type="evidence" value="ECO:0007669"/>
    <property type="project" value="TreeGrafter"/>
</dbReference>
<dbReference type="Gene3D" id="3.30.9.10">
    <property type="entry name" value="D-Amino Acid Oxidase, subunit A, domain 2"/>
    <property type="match status" value="1"/>
</dbReference>
<dbReference type="InterPro" id="IPR013977">
    <property type="entry name" value="GcvT_C"/>
</dbReference>
<dbReference type="AlphaFoldDB" id="A0A239JTZ7"/>
<evidence type="ECO:0000313" key="8">
    <source>
        <dbReference type="Proteomes" id="UP000198426"/>
    </source>
</evidence>
<feature type="domain" description="Aminomethyltransferase C-terminal" evidence="5">
    <location>
        <begin position="717"/>
        <end position="796"/>
    </location>
</feature>
<dbReference type="PANTHER" id="PTHR13847:SF187">
    <property type="entry name" value="DIMETHYLGLYCINE DEHYDROGENASE, MITOCHONDRIAL"/>
    <property type="match status" value="1"/>
</dbReference>
<dbReference type="Proteomes" id="UP000198426">
    <property type="component" value="Unassembled WGS sequence"/>
</dbReference>
<accession>A0A239JTZ7</accession>